<organism evidence="2 3">
    <name type="scientific">Bifidobacterium olomucense</name>
    <dbReference type="NCBI Taxonomy" id="2675324"/>
    <lineage>
        <taxon>Bacteria</taxon>
        <taxon>Bacillati</taxon>
        <taxon>Actinomycetota</taxon>
        <taxon>Actinomycetes</taxon>
        <taxon>Bifidobacteriales</taxon>
        <taxon>Bifidobacteriaceae</taxon>
        <taxon>Bifidobacterium</taxon>
    </lineage>
</organism>
<evidence type="ECO:0000256" key="1">
    <source>
        <dbReference type="SAM" id="MobiDB-lite"/>
    </source>
</evidence>
<feature type="compositionally biased region" description="Low complexity" evidence="1">
    <location>
        <begin position="15"/>
        <end position="29"/>
    </location>
</feature>
<reference evidence="2 3" key="1">
    <citation type="submission" date="2020-02" db="EMBL/GenBank/DDBJ databases">
        <title>Characterization of phylogenetic diversity of novel bifidobacterial species isolated in Czech ZOOs.</title>
        <authorList>
            <person name="Lugli G.A."/>
            <person name="Vera N.B."/>
            <person name="Ventura M."/>
        </authorList>
    </citation>
    <scope>NUCLEOTIDE SEQUENCE [LARGE SCALE GENOMIC DNA]</scope>
    <source>
        <strain evidence="2 3">DSM 109959</strain>
    </source>
</reference>
<evidence type="ECO:0000313" key="2">
    <source>
        <dbReference type="EMBL" id="NMM98409.1"/>
    </source>
</evidence>
<evidence type="ECO:0000313" key="3">
    <source>
        <dbReference type="Proteomes" id="UP000543419"/>
    </source>
</evidence>
<dbReference type="EMBL" id="JAAIIG010000005">
    <property type="protein sequence ID" value="NMM98409.1"/>
    <property type="molecule type" value="Genomic_DNA"/>
</dbReference>
<feature type="region of interest" description="Disordered" evidence="1">
    <location>
        <begin position="247"/>
        <end position="271"/>
    </location>
</feature>
<name>A0A7Y0EXY4_9BIFI</name>
<proteinExistence type="predicted"/>
<comment type="caution">
    <text evidence="2">The sequence shown here is derived from an EMBL/GenBank/DDBJ whole genome shotgun (WGS) entry which is preliminary data.</text>
</comment>
<gene>
    <name evidence="2" type="ORF">G1C97_1361</name>
</gene>
<sequence length="287" mass="31439">MRMVTDMTYTIRSTRNRTTTTAKPTRSTRPAQSAPPAYPRLRSHPASPTIPPILLTKDLPGPLSLNRLAEIGTVHKLDESAGYWAEHADTLYGRARIVAKVVPFGTVPCMMTAAWVWLNGIDFPETLDVISTSHFRTASVGRRIRVFKRLTLPEQIIKIGGMPITTPARTACDLVMVPNDIPSPSLTNTLVCRLMSAYAFQPSDCLRIIREHRHHKFAGRARLFFESIQREIDDRPEAEVGSEAELGCGAGTESGAATQTESGIGSELAGERPEASAANILALLDQH</sequence>
<accession>A0A7Y0EXY4</accession>
<feature type="region of interest" description="Disordered" evidence="1">
    <location>
        <begin position="15"/>
        <end position="45"/>
    </location>
</feature>
<protein>
    <submittedName>
        <fullName evidence="2">Uncharacterized protein</fullName>
    </submittedName>
</protein>
<keyword evidence="3" id="KW-1185">Reference proteome</keyword>
<dbReference type="Proteomes" id="UP000543419">
    <property type="component" value="Unassembled WGS sequence"/>
</dbReference>
<dbReference type="AlphaFoldDB" id="A0A7Y0EXY4"/>